<dbReference type="RefSeq" id="WP_111196202.1">
    <property type="nucleotide sequence ID" value="NZ_QKVK01000001.1"/>
</dbReference>
<evidence type="ECO:0000259" key="6">
    <source>
        <dbReference type="PROSITE" id="PS51987"/>
    </source>
</evidence>
<organism evidence="7 8">
    <name type="scientific">Aestuariivirga litoralis</name>
    <dbReference type="NCBI Taxonomy" id="2650924"/>
    <lineage>
        <taxon>Bacteria</taxon>
        <taxon>Pseudomonadati</taxon>
        <taxon>Pseudomonadota</taxon>
        <taxon>Alphaproteobacteria</taxon>
        <taxon>Hyphomicrobiales</taxon>
        <taxon>Aestuariivirgaceae</taxon>
        <taxon>Aestuariivirga</taxon>
    </lineage>
</organism>
<comment type="cofactor">
    <cofactor evidence="1">
        <name>Mg(2+)</name>
        <dbReference type="ChEBI" id="CHEBI:18420"/>
    </cofactor>
</comment>
<dbReference type="PANTHER" id="PTHR43785">
    <property type="entry name" value="GAMMA-GLUTAMYLPUTRESCINE SYNTHETASE"/>
    <property type="match status" value="1"/>
</dbReference>
<dbReference type="GO" id="GO:0006542">
    <property type="term" value="P:glutamine biosynthetic process"/>
    <property type="evidence" value="ECO:0007669"/>
    <property type="project" value="InterPro"/>
</dbReference>
<dbReference type="InterPro" id="IPR036651">
    <property type="entry name" value="Gln_synt_N_sf"/>
</dbReference>
<evidence type="ECO:0000256" key="4">
    <source>
        <dbReference type="PROSITE-ProRule" id="PRU01331"/>
    </source>
</evidence>
<proteinExistence type="inferred from homology"/>
<sequence>MTLVFPRREAEAQAFLDQNPDIESVHVVWTDMCGVARGKILRRDEVVPAWKDGRFMPISALVLDVTGQDVPETGLVFDEGDRDMLLWPVPGSMVRVPWAEVPTAQYIATVHDLDGTPHYADPRNALEKIVKRFELELGMKPVGAVELEFFLMDRASALAGKPTAPTSLINEAKPQHYQAYYLQDTEDFAPFFQDLYAMCEVQGLPAKTLISEYAPGQMEIVLRHRADVLKACDEGIMLKRLIKNVAEKHGLAATFMAKPYSAWTGSGMHIHVSLGDEDGNNLFAAEDPTQNELLMHAIGGLKAAMAESMLIFAPNANSYRRFRRNSYAPVSASWGINNRTVSLRIPAGPPKACHIEHRPSGADANPYLVMAAILAGMHYGITEKADPGNPVTGNGYERRAKYIPGNWFDAIDAFWRASILKEYFGKEFVDTYCTLKEVEADRFYAEPTARDFEWYLRTV</sequence>
<dbReference type="EMBL" id="QKVK01000001">
    <property type="protein sequence ID" value="PZF78874.1"/>
    <property type="molecule type" value="Genomic_DNA"/>
</dbReference>
<keyword evidence="8" id="KW-1185">Reference proteome</keyword>
<dbReference type="PANTHER" id="PTHR43785:SF12">
    <property type="entry name" value="TYPE-1 GLUTAMINE SYNTHETASE 2"/>
    <property type="match status" value="1"/>
</dbReference>
<keyword evidence="2" id="KW-0436">Ligase</keyword>
<dbReference type="SMART" id="SM01230">
    <property type="entry name" value="Gln-synt_C"/>
    <property type="match status" value="1"/>
</dbReference>
<dbReference type="InterPro" id="IPR014746">
    <property type="entry name" value="Gln_synth/guanido_kin_cat_dom"/>
</dbReference>
<dbReference type="SUPFAM" id="SSF55931">
    <property type="entry name" value="Glutamine synthetase/guanido kinase"/>
    <property type="match status" value="1"/>
</dbReference>
<dbReference type="InterPro" id="IPR027303">
    <property type="entry name" value="Gln_synth_gly_rich_site"/>
</dbReference>
<dbReference type="PROSITE" id="PS51987">
    <property type="entry name" value="GS_CATALYTIC"/>
    <property type="match status" value="1"/>
</dbReference>
<dbReference type="PROSITE" id="PS00181">
    <property type="entry name" value="GLNA_ATP"/>
    <property type="match status" value="1"/>
</dbReference>
<protein>
    <submittedName>
        <fullName evidence="7">Glutamine synthetase</fullName>
    </submittedName>
</protein>
<dbReference type="Proteomes" id="UP000248795">
    <property type="component" value="Unassembled WGS sequence"/>
</dbReference>
<dbReference type="GO" id="GO:0006598">
    <property type="term" value="P:polyamine catabolic process"/>
    <property type="evidence" value="ECO:0007669"/>
    <property type="project" value="TreeGrafter"/>
</dbReference>
<evidence type="ECO:0000256" key="5">
    <source>
        <dbReference type="RuleBase" id="RU000384"/>
    </source>
</evidence>
<name>A0A2W2BF65_9HYPH</name>
<evidence type="ECO:0000256" key="3">
    <source>
        <dbReference type="ARBA" id="ARBA00022842"/>
    </source>
</evidence>
<dbReference type="SUPFAM" id="SSF54368">
    <property type="entry name" value="Glutamine synthetase, N-terminal domain"/>
    <property type="match status" value="1"/>
</dbReference>
<dbReference type="GO" id="GO:0004356">
    <property type="term" value="F:glutamine synthetase activity"/>
    <property type="evidence" value="ECO:0007669"/>
    <property type="project" value="InterPro"/>
</dbReference>
<dbReference type="InterPro" id="IPR008146">
    <property type="entry name" value="Gln_synth_cat_dom"/>
</dbReference>
<evidence type="ECO:0000313" key="8">
    <source>
        <dbReference type="Proteomes" id="UP000248795"/>
    </source>
</evidence>
<evidence type="ECO:0000313" key="7">
    <source>
        <dbReference type="EMBL" id="PZF78874.1"/>
    </source>
</evidence>
<comment type="similarity">
    <text evidence="4 5">Belongs to the glutamine synthetase family.</text>
</comment>
<evidence type="ECO:0000256" key="2">
    <source>
        <dbReference type="ARBA" id="ARBA00022598"/>
    </source>
</evidence>
<dbReference type="Gene3D" id="3.30.590.10">
    <property type="entry name" value="Glutamine synthetase/guanido kinase, catalytic domain"/>
    <property type="match status" value="1"/>
</dbReference>
<keyword evidence="3" id="KW-0460">Magnesium</keyword>
<feature type="domain" description="GS catalytic" evidence="6">
    <location>
        <begin position="122"/>
        <end position="459"/>
    </location>
</feature>
<comment type="caution">
    <text evidence="7">The sequence shown here is derived from an EMBL/GenBank/DDBJ whole genome shotgun (WGS) entry which is preliminary data.</text>
</comment>
<dbReference type="AlphaFoldDB" id="A0A2W2BF65"/>
<dbReference type="Gene3D" id="3.10.20.70">
    <property type="entry name" value="Glutamine synthetase, N-terminal domain"/>
    <property type="match status" value="1"/>
</dbReference>
<accession>A0A2W2BF65</accession>
<reference evidence="8" key="1">
    <citation type="submission" date="2018-06" db="EMBL/GenBank/DDBJ databases">
        <title>Aestuariibacter litoralis strain KCTC 52945T.</title>
        <authorList>
            <person name="Li X."/>
            <person name="Salam N."/>
            <person name="Li J.-L."/>
            <person name="Chen Y.-M."/>
            <person name="Yang Z.-W."/>
            <person name="Zhang L.-Y."/>
            <person name="Han M.-X."/>
            <person name="Xiao M."/>
            <person name="Li W.-J."/>
        </authorList>
    </citation>
    <scope>NUCLEOTIDE SEQUENCE [LARGE SCALE GENOMIC DNA]</scope>
    <source>
        <strain evidence="8">KCTC 52945</strain>
    </source>
</reference>
<dbReference type="Pfam" id="PF00120">
    <property type="entry name" value="Gln-synt_C"/>
    <property type="match status" value="1"/>
</dbReference>
<evidence type="ECO:0000256" key="1">
    <source>
        <dbReference type="ARBA" id="ARBA00001946"/>
    </source>
</evidence>
<gene>
    <name evidence="7" type="ORF">DK847_03535</name>
</gene>